<feature type="domain" description="Aminoglycoside phosphotransferase" evidence="1">
    <location>
        <begin position="22"/>
        <end position="238"/>
    </location>
</feature>
<dbReference type="EMBL" id="AP019376">
    <property type="protein sequence ID" value="BBH87558.1"/>
    <property type="molecule type" value="Genomic_DNA"/>
</dbReference>
<dbReference type="SUPFAM" id="SSF56112">
    <property type="entry name" value="Protein kinase-like (PK-like)"/>
    <property type="match status" value="1"/>
</dbReference>
<proteinExistence type="predicted"/>
<gene>
    <name evidence="2" type="ORF">KTC_23090</name>
</gene>
<name>A0A455SJM4_9CHLR</name>
<dbReference type="InterPro" id="IPR011009">
    <property type="entry name" value="Kinase-like_dom_sf"/>
</dbReference>
<evidence type="ECO:0000313" key="2">
    <source>
        <dbReference type="EMBL" id="BBH87558.1"/>
    </source>
</evidence>
<dbReference type="PANTHER" id="PTHR21310">
    <property type="entry name" value="AMINOGLYCOSIDE PHOSPHOTRANSFERASE-RELATED-RELATED"/>
    <property type="match status" value="1"/>
</dbReference>
<reference evidence="2" key="1">
    <citation type="submission" date="2018-12" db="EMBL/GenBank/DDBJ databases">
        <title>Novel natural products biosynthetic potential of the class Ktedonobacteria.</title>
        <authorList>
            <person name="Zheng Y."/>
            <person name="Saitou A."/>
            <person name="Wang C.M."/>
            <person name="Toyoda A."/>
            <person name="Minakuchi Y."/>
            <person name="Sekiguchi Y."/>
            <person name="Ueda K."/>
            <person name="Takano H."/>
            <person name="Sakai Y."/>
            <person name="Yokota A."/>
            <person name="Yabe S."/>
        </authorList>
    </citation>
    <scope>NUCLEOTIDE SEQUENCE</scope>
    <source>
        <strain evidence="2">COM3</strain>
    </source>
</reference>
<dbReference type="Pfam" id="PF01636">
    <property type="entry name" value="APH"/>
    <property type="match status" value="1"/>
</dbReference>
<evidence type="ECO:0000259" key="1">
    <source>
        <dbReference type="Pfam" id="PF01636"/>
    </source>
</evidence>
<dbReference type="InterPro" id="IPR002575">
    <property type="entry name" value="Aminoglycoside_PTrfase"/>
</dbReference>
<organism evidence="2">
    <name type="scientific">Thermosporothrix sp. COM3</name>
    <dbReference type="NCBI Taxonomy" id="2490863"/>
    <lineage>
        <taxon>Bacteria</taxon>
        <taxon>Bacillati</taxon>
        <taxon>Chloroflexota</taxon>
        <taxon>Ktedonobacteria</taxon>
        <taxon>Ktedonobacterales</taxon>
        <taxon>Thermosporotrichaceae</taxon>
        <taxon>Thermosporothrix</taxon>
    </lineage>
</organism>
<dbReference type="Gene3D" id="3.90.1200.10">
    <property type="match status" value="1"/>
</dbReference>
<accession>A0A455SJM4</accession>
<dbReference type="InterPro" id="IPR051678">
    <property type="entry name" value="AGP_Transferase"/>
</dbReference>
<sequence>MIEREAIEAVVQRVLPGPVSRIEAATGGSSTLVYRIVSGHETYYLRFLPDPDDTFAAEYAIHTRLRQLDVRVPDIIYYAPFDETVQCSFLITGEIKGQPVMQSAFLDEATLKAIAREAGQDLARINSVPVRKHGRLRELKSADDLFLTEAALSPRSEQHPNWQNMLSICHGVLSSQELDRLERALQMHDTGDEQWYLMHGDFSIRHIYQENGRYTGIIDLTDAQGASRWEDIGYFHLRDRLREAKVFPLRLETELLEGYQEVMPLSADYRWQVCFASLRLALLMLADQLQCKGMDAFAHALVRVIREDVEAVLWVSL</sequence>
<protein>
    <recommendedName>
        <fullName evidence="1">Aminoglycoside phosphotransferase domain-containing protein</fullName>
    </recommendedName>
</protein>
<dbReference type="AlphaFoldDB" id="A0A455SJM4"/>